<keyword evidence="1" id="KW-0175">Coiled coil</keyword>
<evidence type="ECO:0000259" key="3">
    <source>
        <dbReference type="Pfam" id="PF03428"/>
    </source>
</evidence>
<dbReference type="OrthoDB" id="7488837at2"/>
<evidence type="ECO:0000259" key="4">
    <source>
        <dbReference type="Pfam" id="PF11800"/>
    </source>
</evidence>
<dbReference type="Pfam" id="PF11800">
    <property type="entry name" value="RP-C_C"/>
    <property type="match status" value="1"/>
</dbReference>
<feature type="region of interest" description="Disordered" evidence="2">
    <location>
        <begin position="236"/>
        <end position="265"/>
    </location>
</feature>
<proteinExistence type="predicted"/>
<sequence>MQQVFTTSFGRRQSDYAQLAAQARHERPLPRAGRDKWVILKDLTAARAAFGISDRTLAVLSALVSFHPGRELAGERRPVVFPSNATLAARLHGMAESTLRRHLAALVSAGLVLRRDSPNGKRFARRADGMTEAFGFDLSPLLHRDAEIAAAAEAAREAEARLKALRQEVVVLLREASGLVALGQSRAPDAWDAAADKLALVRRALRRTLGHDDLAALAADLSEAIARASERLCPVAEEPAATPEPSGNDSRNERHIQESISDESISDPAAPPALPAVLAAFPEAQLFSPDPVRSWPQLIALAGQLRPMLRIDSATWQAALQAMTPAGATLALLLILEQAAAIREPGAYLRRLAQKAGAGSFCAYEMARARVRRELAS</sequence>
<comment type="caution">
    <text evidence="5">The sequence shown here is derived from an EMBL/GenBank/DDBJ whole genome shotgun (WGS) entry which is preliminary data.</text>
</comment>
<organism evidence="5 6">
    <name type="scientific">Oceanicola granulosus (strain ATCC BAA-861 / DSM 15982 / KCTC 12143 / HTCC2516)</name>
    <dbReference type="NCBI Taxonomy" id="314256"/>
    <lineage>
        <taxon>Bacteria</taxon>
        <taxon>Pseudomonadati</taxon>
        <taxon>Pseudomonadota</taxon>
        <taxon>Alphaproteobacteria</taxon>
        <taxon>Rhodobacterales</taxon>
        <taxon>Roseobacteraceae</taxon>
        <taxon>Oceanicola</taxon>
    </lineage>
</organism>
<feature type="compositionally biased region" description="Low complexity" evidence="2">
    <location>
        <begin position="236"/>
        <end position="245"/>
    </location>
</feature>
<dbReference type="RefSeq" id="WP_007256999.1">
    <property type="nucleotide sequence ID" value="NZ_CH724110.1"/>
</dbReference>
<feature type="domain" description="Plasmid replication protein C C-terminal" evidence="4">
    <location>
        <begin position="274"/>
        <end position="371"/>
    </location>
</feature>
<dbReference type="HOGENOM" id="CLU_051007_1_0_5"/>
<dbReference type="Gene3D" id="1.10.10.10">
    <property type="entry name" value="Winged helix-like DNA-binding domain superfamily/Winged helix DNA-binding domain"/>
    <property type="match status" value="1"/>
</dbReference>
<dbReference type="AlphaFoldDB" id="Q2CHF8"/>
<dbReference type="InterPro" id="IPR005090">
    <property type="entry name" value="RepC_N"/>
</dbReference>
<evidence type="ECO:0000313" key="6">
    <source>
        <dbReference type="Proteomes" id="UP000003635"/>
    </source>
</evidence>
<dbReference type="InterPro" id="IPR021760">
    <property type="entry name" value="RepC_C"/>
</dbReference>
<evidence type="ECO:0000313" key="5">
    <source>
        <dbReference type="EMBL" id="EAR52081.1"/>
    </source>
</evidence>
<dbReference type="EMBL" id="AAOT01000006">
    <property type="protein sequence ID" value="EAR52081.1"/>
    <property type="molecule type" value="Genomic_DNA"/>
</dbReference>
<dbReference type="eggNOG" id="COG1846">
    <property type="taxonomic scope" value="Bacteria"/>
</dbReference>
<evidence type="ECO:0000256" key="1">
    <source>
        <dbReference type="SAM" id="Coils"/>
    </source>
</evidence>
<dbReference type="STRING" id="314256.OG2516_18490"/>
<reference evidence="5 6" key="1">
    <citation type="journal article" date="2010" name="J. Bacteriol.">
        <title>Genome sequences of Oceanicola granulosus HTCC2516(T) and Oceanicola batsensis HTCC2597(TDelta).</title>
        <authorList>
            <person name="Thrash J.C."/>
            <person name="Cho J.C."/>
            <person name="Vergin K.L."/>
            <person name="Giovannoni S.J."/>
        </authorList>
    </citation>
    <scope>NUCLEOTIDE SEQUENCE [LARGE SCALE GENOMIC DNA]</scope>
    <source>
        <strain evidence="6">ATCC BAA-861 / DSM 15982 / KCTC 12143 / HTCC2516</strain>
    </source>
</reference>
<evidence type="ECO:0000256" key="2">
    <source>
        <dbReference type="SAM" id="MobiDB-lite"/>
    </source>
</evidence>
<feature type="coiled-coil region" evidence="1">
    <location>
        <begin position="148"/>
        <end position="175"/>
    </location>
</feature>
<dbReference type="Proteomes" id="UP000003635">
    <property type="component" value="Unassembled WGS sequence"/>
</dbReference>
<accession>Q2CHF8</accession>
<protein>
    <submittedName>
        <fullName evidence="5">Probable replication protein C</fullName>
    </submittedName>
</protein>
<gene>
    <name evidence="5" type="ORF">OG2516_18490</name>
</gene>
<keyword evidence="6" id="KW-1185">Reference proteome</keyword>
<dbReference type="InterPro" id="IPR047611">
    <property type="entry name" value="RepABC_RepC"/>
</dbReference>
<dbReference type="NCBIfam" id="NF040974">
    <property type="entry name" value="RepABC_RepC"/>
    <property type="match status" value="1"/>
</dbReference>
<name>Q2CHF8_OCEGH</name>
<dbReference type="Pfam" id="PF03428">
    <property type="entry name" value="RP-C"/>
    <property type="match status" value="1"/>
</dbReference>
<dbReference type="InterPro" id="IPR036390">
    <property type="entry name" value="WH_DNA-bd_sf"/>
</dbReference>
<feature type="domain" description="Plasmid replication protein C N-terminal" evidence="3">
    <location>
        <begin position="16"/>
        <end position="180"/>
    </location>
</feature>
<dbReference type="SUPFAM" id="SSF46785">
    <property type="entry name" value="Winged helix' DNA-binding domain"/>
    <property type="match status" value="1"/>
</dbReference>
<dbReference type="InterPro" id="IPR036388">
    <property type="entry name" value="WH-like_DNA-bd_sf"/>
</dbReference>